<evidence type="ECO:0000256" key="1">
    <source>
        <dbReference type="SAM" id="MobiDB-lite"/>
    </source>
</evidence>
<dbReference type="PANTHER" id="PTHR13281">
    <property type="entry name" value="TRANSMEMBRANE PROTEIN 70, MITOCHONDRIAL"/>
    <property type="match status" value="1"/>
</dbReference>
<protein>
    <submittedName>
        <fullName evidence="3">Uncharacterized protein</fullName>
    </submittedName>
</protein>
<feature type="transmembrane region" description="Helical" evidence="2">
    <location>
        <begin position="90"/>
        <end position="109"/>
    </location>
</feature>
<keyword evidence="2" id="KW-1133">Transmembrane helix</keyword>
<comment type="caution">
    <text evidence="3">The sequence shown here is derived from an EMBL/GenBank/DDBJ whole genome shotgun (WGS) entry which is preliminary data.</text>
</comment>
<name>A0A8H5BD12_9AGAR</name>
<dbReference type="GO" id="GO:0033615">
    <property type="term" value="P:mitochondrial proton-transporting ATP synthase complex assembly"/>
    <property type="evidence" value="ECO:0007669"/>
    <property type="project" value="TreeGrafter"/>
</dbReference>
<dbReference type="InterPro" id="IPR009724">
    <property type="entry name" value="TMEM70"/>
</dbReference>
<reference evidence="3 4" key="1">
    <citation type="journal article" date="2020" name="ISME J.">
        <title>Uncovering the hidden diversity of litter-decomposition mechanisms in mushroom-forming fungi.</title>
        <authorList>
            <person name="Floudas D."/>
            <person name="Bentzer J."/>
            <person name="Ahren D."/>
            <person name="Johansson T."/>
            <person name="Persson P."/>
            <person name="Tunlid A."/>
        </authorList>
    </citation>
    <scope>NUCLEOTIDE SEQUENCE [LARGE SCALE GENOMIC DNA]</scope>
    <source>
        <strain evidence="3 4">CBS 101986</strain>
    </source>
</reference>
<dbReference type="EMBL" id="JAACJJ010000028">
    <property type="protein sequence ID" value="KAF5321047.1"/>
    <property type="molecule type" value="Genomic_DNA"/>
</dbReference>
<keyword evidence="2" id="KW-0472">Membrane</keyword>
<evidence type="ECO:0000313" key="3">
    <source>
        <dbReference type="EMBL" id="KAF5321047.1"/>
    </source>
</evidence>
<feature type="region of interest" description="Disordered" evidence="1">
    <location>
        <begin position="45"/>
        <end position="66"/>
    </location>
</feature>
<dbReference type="GO" id="GO:0031966">
    <property type="term" value="C:mitochondrial membrane"/>
    <property type="evidence" value="ECO:0007669"/>
    <property type="project" value="TreeGrafter"/>
</dbReference>
<dbReference type="Proteomes" id="UP000567179">
    <property type="component" value="Unassembled WGS sequence"/>
</dbReference>
<proteinExistence type="predicted"/>
<dbReference type="PANTHER" id="PTHR13281:SF0">
    <property type="entry name" value="TRANSMEMBRANE PROTEIN 70, MITOCHONDRIAL"/>
    <property type="match status" value="1"/>
</dbReference>
<keyword evidence="2" id="KW-0812">Transmembrane</keyword>
<sequence>MNIGFRMTTGMASRRLCFHRTGAFGLPPLAHKISVSRTLLQHPSTRLFSGSPPKQQSDATISSEKASHHVTEDPFVYNGPLTNAFRRLKIFSLASFGLSVSLTPFLFVIESSLPMSARLALGGIAIGTSSISTSLVAWCAKPYVSTLRRFQPDELGSAEEIEMTTHTLTLKPRITRVYDPSFLIETRRILAKWELADTIHLTENRTDAVGTNVHPEPGAEETVAETRDENGEVVGRWVVRWEENGKGTCHEVGKIVRHFNVHEELLE</sequence>
<feature type="compositionally biased region" description="Polar residues" evidence="1">
    <location>
        <begin position="45"/>
        <end position="64"/>
    </location>
</feature>
<organism evidence="3 4">
    <name type="scientific">Psilocybe cf. subviscida</name>
    <dbReference type="NCBI Taxonomy" id="2480587"/>
    <lineage>
        <taxon>Eukaryota</taxon>
        <taxon>Fungi</taxon>
        <taxon>Dikarya</taxon>
        <taxon>Basidiomycota</taxon>
        <taxon>Agaricomycotina</taxon>
        <taxon>Agaricomycetes</taxon>
        <taxon>Agaricomycetidae</taxon>
        <taxon>Agaricales</taxon>
        <taxon>Agaricineae</taxon>
        <taxon>Strophariaceae</taxon>
        <taxon>Psilocybe</taxon>
    </lineage>
</organism>
<evidence type="ECO:0000313" key="4">
    <source>
        <dbReference type="Proteomes" id="UP000567179"/>
    </source>
</evidence>
<feature type="transmembrane region" description="Helical" evidence="2">
    <location>
        <begin position="115"/>
        <end position="140"/>
    </location>
</feature>
<dbReference type="OrthoDB" id="5386199at2759"/>
<gene>
    <name evidence="3" type="ORF">D9619_001673</name>
</gene>
<evidence type="ECO:0000256" key="2">
    <source>
        <dbReference type="SAM" id="Phobius"/>
    </source>
</evidence>
<accession>A0A8H5BD12</accession>
<dbReference type="AlphaFoldDB" id="A0A8H5BD12"/>
<keyword evidence="4" id="KW-1185">Reference proteome</keyword>